<evidence type="ECO:0000313" key="1">
    <source>
        <dbReference type="EMBL" id="PWB01683.1"/>
    </source>
</evidence>
<dbReference type="RefSeq" id="WP_107032617.1">
    <property type="nucleotide sequence ID" value="NZ_PUEC01000019.1"/>
</dbReference>
<dbReference type="EMBL" id="PUEC01000019">
    <property type="protein sequence ID" value="PWB01683.1"/>
    <property type="molecule type" value="Genomic_DNA"/>
</dbReference>
<sequence length="94" mass="10604">MQIILDLYELKNICSQMSELGAANYAKSTTPAKDLMSQREAYRVFGEARVKRWVHDGLVTGSRMGSTIRSKIQYSRAELMAANTAEKFNSIINK</sequence>
<protein>
    <recommendedName>
        <fullName evidence="3">DNA-binding protein</fullName>
    </recommendedName>
</protein>
<name>A0A2V1INX6_9BACT</name>
<evidence type="ECO:0008006" key="3">
    <source>
        <dbReference type="Google" id="ProtNLM"/>
    </source>
</evidence>
<organism evidence="1 2">
    <name type="scientific">Duncaniella muris</name>
    <dbReference type="NCBI Taxonomy" id="2094150"/>
    <lineage>
        <taxon>Bacteria</taxon>
        <taxon>Pseudomonadati</taxon>
        <taxon>Bacteroidota</taxon>
        <taxon>Bacteroidia</taxon>
        <taxon>Bacteroidales</taxon>
        <taxon>Muribaculaceae</taxon>
        <taxon>Duncaniella</taxon>
    </lineage>
</organism>
<proteinExistence type="predicted"/>
<comment type="caution">
    <text evidence="1">The sequence shown here is derived from an EMBL/GenBank/DDBJ whole genome shotgun (WGS) entry which is preliminary data.</text>
</comment>
<dbReference type="GeneID" id="82526483"/>
<accession>A0A2V1INX6</accession>
<dbReference type="AlphaFoldDB" id="A0A2V1INX6"/>
<dbReference type="Proteomes" id="UP000244905">
    <property type="component" value="Unassembled WGS sequence"/>
</dbReference>
<gene>
    <name evidence="1" type="ORF">C5O23_09030</name>
</gene>
<evidence type="ECO:0000313" key="2">
    <source>
        <dbReference type="Proteomes" id="UP000244905"/>
    </source>
</evidence>
<keyword evidence="2" id="KW-1185">Reference proteome</keyword>
<reference evidence="2" key="1">
    <citation type="submission" date="2018-02" db="EMBL/GenBank/DDBJ databases">
        <authorList>
            <person name="Clavel T."/>
            <person name="Strowig T."/>
        </authorList>
    </citation>
    <scope>NUCLEOTIDE SEQUENCE [LARGE SCALE GENOMIC DNA]</scope>
    <source>
        <strain evidence="2">DSM 103720</strain>
    </source>
</reference>